<protein>
    <recommendedName>
        <fullName evidence="5">NADH dehydrogenase [ubiquinone] 1 subunit C1, mitochondrial</fullName>
    </recommendedName>
    <alternativeName>
        <fullName evidence="15">Complex I-KFYI</fullName>
    </alternativeName>
    <alternativeName>
        <fullName evidence="16">NADH-ubiquinone oxidoreductase KFYI subunit</fullName>
    </alternativeName>
</protein>
<keyword evidence="7" id="KW-0679">Respiratory chain</keyword>
<evidence type="ECO:0000313" key="18">
    <source>
        <dbReference type="Ensembl" id="ENSEASP00005011174.1"/>
    </source>
</evidence>
<comment type="subunit">
    <text evidence="4">Complex I is composed of 45 different subunits.</text>
</comment>
<evidence type="ECO:0000256" key="12">
    <source>
        <dbReference type="ARBA" id="ARBA00022989"/>
    </source>
</evidence>
<evidence type="ECO:0000256" key="13">
    <source>
        <dbReference type="ARBA" id="ARBA00023128"/>
    </source>
</evidence>
<dbReference type="AlphaFoldDB" id="A0A8C4LPU0"/>
<sequence length="119" mass="12752">MSRGAAAEPASPAPPPARGRSAGRRPQSRGAAGLLGGGARPGKMAPSALLRPFSKLLAPARLPSGSSARSKFYIRAPPHDKPDWLKVGLTLGTSVFLWIYLIKQHNEDVLEYKRRNGLE</sequence>
<reference evidence="18" key="3">
    <citation type="submission" date="2025-09" db="UniProtKB">
        <authorList>
            <consortium name="Ensembl"/>
        </authorList>
    </citation>
    <scope>IDENTIFICATION</scope>
</reference>
<dbReference type="PANTHER" id="PTHR17097:SF0">
    <property type="entry name" value="NADH DEHYDROGENASE [UBIQUINONE] 1 SUBUNIT C1, MITOCHONDRIAL"/>
    <property type="match status" value="1"/>
</dbReference>
<keyword evidence="9" id="KW-0999">Mitochondrion inner membrane</keyword>
<keyword evidence="8" id="KW-0812">Transmembrane</keyword>
<evidence type="ECO:0000256" key="11">
    <source>
        <dbReference type="ARBA" id="ARBA00022982"/>
    </source>
</evidence>
<evidence type="ECO:0000256" key="14">
    <source>
        <dbReference type="ARBA" id="ARBA00023136"/>
    </source>
</evidence>
<comment type="subcellular location">
    <subcellularLocation>
        <location evidence="2">Mitochondrion inner membrane</location>
        <topology evidence="2">Single-pass membrane protein</topology>
        <orientation evidence="2">Matrix side</orientation>
    </subcellularLocation>
</comment>
<name>A0A8C4LPU0_EQUAS</name>
<dbReference type="OMA" id="ARFPCHI"/>
<dbReference type="InterPro" id="IPR026192">
    <property type="entry name" value="NDUFC1"/>
</dbReference>
<accession>A0A8C4LPU0</accession>
<proteinExistence type="inferred from homology"/>
<evidence type="ECO:0000256" key="6">
    <source>
        <dbReference type="ARBA" id="ARBA00022448"/>
    </source>
</evidence>
<keyword evidence="19" id="KW-1185">Reference proteome</keyword>
<evidence type="ECO:0000256" key="10">
    <source>
        <dbReference type="ARBA" id="ARBA00022946"/>
    </source>
</evidence>
<keyword evidence="14" id="KW-0472">Membrane</keyword>
<evidence type="ECO:0000256" key="1">
    <source>
        <dbReference type="ARBA" id="ARBA00003195"/>
    </source>
</evidence>
<feature type="compositionally biased region" description="Low complexity" evidence="17">
    <location>
        <begin position="1"/>
        <end position="10"/>
    </location>
</feature>
<dbReference type="GO" id="GO:0005743">
    <property type="term" value="C:mitochondrial inner membrane"/>
    <property type="evidence" value="ECO:0007669"/>
    <property type="project" value="UniProtKB-SubCell"/>
</dbReference>
<dbReference type="Pfam" id="PF15088">
    <property type="entry name" value="NADH_dh_m_C1"/>
    <property type="match status" value="1"/>
</dbReference>
<reference evidence="18 19" key="1">
    <citation type="journal article" date="2020" name="Nat. Commun.">
        <title>Donkey genomes provide new insights into domestication and selection for coat color.</title>
        <authorList>
            <person name="Wang"/>
            <person name="C."/>
            <person name="Li"/>
            <person name="H."/>
            <person name="Guo"/>
            <person name="Y."/>
            <person name="Huang"/>
            <person name="J."/>
            <person name="Sun"/>
            <person name="Y."/>
            <person name="Min"/>
            <person name="J."/>
            <person name="Wang"/>
            <person name="J."/>
            <person name="Fang"/>
            <person name="X."/>
            <person name="Zhao"/>
            <person name="Z."/>
            <person name="Wang"/>
            <person name="S."/>
            <person name="Zhang"/>
            <person name="Y."/>
            <person name="Liu"/>
            <person name="Q."/>
            <person name="Jiang"/>
            <person name="Q."/>
            <person name="Wang"/>
            <person name="X."/>
            <person name="Guo"/>
            <person name="Y."/>
            <person name="Yang"/>
            <person name="C."/>
            <person name="Wang"/>
            <person name="Y."/>
            <person name="Tian"/>
            <person name="F."/>
            <person name="Zhuang"/>
            <person name="G."/>
            <person name="Fan"/>
            <person name="Y."/>
            <person name="Gao"/>
            <person name="Q."/>
            <person name="Li"/>
            <person name="Y."/>
            <person name="Ju"/>
            <person name="Z."/>
            <person name="Li"/>
            <person name="J."/>
            <person name="Li"/>
            <person name="R."/>
            <person name="Hou"/>
            <person name="M."/>
            <person name="Yang"/>
            <person name="G."/>
            <person name="Liu"/>
            <person name="G."/>
            <person name="Liu"/>
            <person name="W."/>
            <person name="Guo"/>
            <person name="J."/>
            <person name="Pan"/>
            <person name="S."/>
            <person name="Fan"/>
            <person name="G."/>
            <person name="Zhang"/>
            <person name="W."/>
            <person name="Zhang"/>
            <person name="R."/>
            <person name="Yu"/>
            <person name="J."/>
            <person name="Zhang"/>
            <person name="X."/>
            <person name="Yin"/>
            <person name="Q."/>
            <person name="Ji"/>
            <person name="C."/>
            <person name="Jin"/>
            <person name="Y."/>
            <person name="Yue"/>
            <person name="G."/>
            <person name="Liu"/>
            <person name="M."/>
            <person name="Xu"/>
            <person name="J."/>
            <person name="Liu"/>
            <person name="S."/>
            <person name="Jordana"/>
            <person name="J."/>
            <person name="Noce"/>
            <person name="A."/>
            <person name="Amills"/>
            <person name="M."/>
            <person name="Wu"/>
            <person name="D.D."/>
            <person name="Li"/>
            <person name="S."/>
            <person name="Zhou"/>
            <person name="X. and Zhong"/>
            <person name="J."/>
        </authorList>
    </citation>
    <scope>NUCLEOTIDE SEQUENCE [LARGE SCALE GENOMIC DNA]</scope>
</reference>
<keyword evidence="11" id="KW-0249">Electron transport</keyword>
<evidence type="ECO:0000256" key="15">
    <source>
        <dbReference type="ARBA" id="ARBA00030166"/>
    </source>
</evidence>
<comment type="similarity">
    <text evidence="3">Belongs to the complex I NDUFC1 subunit family.</text>
</comment>
<evidence type="ECO:0000313" key="19">
    <source>
        <dbReference type="Proteomes" id="UP000694387"/>
    </source>
</evidence>
<reference evidence="18" key="2">
    <citation type="submission" date="2025-08" db="UniProtKB">
        <authorList>
            <consortium name="Ensembl"/>
        </authorList>
    </citation>
    <scope>IDENTIFICATION</scope>
</reference>
<keyword evidence="10" id="KW-0809">Transit peptide</keyword>
<dbReference type="GO" id="GO:0045271">
    <property type="term" value="C:respiratory chain complex I"/>
    <property type="evidence" value="ECO:0007669"/>
    <property type="project" value="InterPro"/>
</dbReference>
<dbReference type="Ensembl" id="ENSEAST00005012151.2">
    <property type="protein sequence ID" value="ENSEASP00005011174.1"/>
    <property type="gene ID" value="ENSEASG00005007866.2"/>
</dbReference>
<evidence type="ECO:0000256" key="16">
    <source>
        <dbReference type="ARBA" id="ARBA00032841"/>
    </source>
</evidence>
<evidence type="ECO:0000256" key="8">
    <source>
        <dbReference type="ARBA" id="ARBA00022692"/>
    </source>
</evidence>
<organism evidence="18 19">
    <name type="scientific">Equus asinus</name>
    <name type="common">Donkey</name>
    <name type="synonym">Equus africanus asinus</name>
    <dbReference type="NCBI Taxonomy" id="9793"/>
    <lineage>
        <taxon>Eukaryota</taxon>
        <taxon>Metazoa</taxon>
        <taxon>Chordata</taxon>
        <taxon>Craniata</taxon>
        <taxon>Vertebrata</taxon>
        <taxon>Euteleostomi</taxon>
        <taxon>Mammalia</taxon>
        <taxon>Eutheria</taxon>
        <taxon>Laurasiatheria</taxon>
        <taxon>Perissodactyla</taxon>
        <taxon>Equidae</taxon>
        <taxon>Equus</taxon>
    </lineage>
</organism>
<dbReference type="Proteomes" id="UP000694387">
    <property type="component" value="Chromosome 3"/>
</dbReference>
<evidence type="ECO:0000256" key="7">
    <source>
        <dbReference type="ARBA" id="ARBA00022660"/>
    </source>
</evidence>
<evidence type="ECO:0000256" key="9">
    <source>
        <dbReference type="ARBA" id="ARBA00022792"/>
    </source>
</evidence>
<gene>
    <name evidence="18" type="primary">NDUFC1</name>
</gene>
<evidence type="ECO:0000256" key="4">
    <source>
        <dbReference type="ARBA" id="ARBA00011533"/>
    </source>
</evidence>
<evidence type="ECO:0000256" key="3">
    <source>
        <dbReference type="ARBA" id="ARBA00008713"/>
    </source>
</evidence>
<dbReference type="GeneTree" id="ENSGT00390000002565"/>
<feature type="region of interest" description="Disordered" evidence="17">
    <location>
        <begin position="1"/>
        <end position="46"/>
    </location>
</feature>
<evidence type="ECO:0000256" key="5">
    <source>
        <dbReference type="ARBA" id="ARBA00016767"/>
    </source>
</evidence>
<evidence type="ECO:0000256" key="17">
    <source>
        <dbReference type="SAM" id="MobiDB-lite"/>
    </source>
</evidence>
<keyword evidence="13" id="KW-0496">Mitochondrion</keyword>
<keyword evidence="6" id="KW-0813">Transport</keyword>
<dbReference type="PANTHER" id="PTHR17097">
    <property type="entry name" value="NADH-UBIQUINONE OXIDOREDUCTASE KFYI SUBUNIT"/>
    <property type="match status" value="1"/>
</dbReference>
<keyword evidence="12" id="KW-1133">Transmembrane helix</keyword>
<evidence type="ECO:0000256" key="2">
    <source>
        <dbReference type="ARBA" id="ARBA00004298"/>
    </source>
</evidence>
<comment type="function">
    <text evidence="1">Accessory subunit of the mitochondrial membrane respiratory chain NADH dehydrogenase (Complex I), that is believed not to be involved in catalysis. Complex I functions in the transfer of electrons from NADH to the respiratory chain. The immediate electron acceptor for the enzyme is believed to be ubiquinone.</text>
</comment>